<dbReference type="EMBL" id="PFLI01000140">
    <property type="protein sequence ID" value="PIY71814.1"/>
    <property type="molecule type" value="Genomic_DNA"/>
</dbReference>
<dbReference type="Proteomes" id="UP000229401">
    <property type="component" value="Unassembled WGS sequence"/>
</dbReference>
<evidence type="ECO:0000313" key="2">
    <source>
        <dbReference type="EMBL" id="PIY71814.1"/>
    </source>
</evidence>
<name>A0A2M7QHL4_9BACT</name>
<keyword evidence="1" id="KW-0812">Transmembrane</keyword>
<evidence type="ECO:0000256" key="1">
    <source>
        <dbReference type="SAM" id="Phobius"/>
    </source>
</evidence>
<feature type="transmembrane region" description="Helical" evidence="1">
    <location>
        <begin position="6"/>
        <end position="26"/>
    </location>
</feature>
<comment type="caution">
    <text evidence="2">The sequence shown here is derived from an EMBL/GenBank/DDBJ whole genome shotgun (WGS) entry which is preliminary data.</text>
</comment>
<organism evidence="2 3">
    <name type="scientific">Candidatus Roizmanbacteria bacterium CG_4_10_14_0_8_um_filter_33_9</name>
    <dbReference type="NCBI Taxonomy" id="1974826"/>
    <lineage>
        <taxon>Bacteria</taxon>
        <taxon>Candidatus Roizmaniibacteriota</taxon>
    </lineage>
</organism>
<accession>A0A2M7QHL4</accession>
<protein>
    <submittedName>
        <fullName evidence="2">Uncharacterized protein</fullName>
    </submittedName>
</protein>
<sequence>MNKQKIIFIIIPLFILLLLLFIYFLLSINKKNPQKNPTLPFSPSPTLNKLQIQQQNIVLTPTLIPPAFTGAAIDPQISQEDIDMSTQKYLLRKTTPLKQGNFSIFFDYSLDKFNVILQEPKDVAQASFSAWLKNSYPALPEDRFIIK</sequence>
<keyword evidence="1" id="KW-1133">Transmembrane helix</keyword>
<reference evidence="3" key="1">
    <citation type="submission" date="2017-09" db="EMBL/GenBank/DDBJ databases">
        <title>Depth-based differentiation of microbial function through sediment-hosted aquifers and enrichment of novel symbionts in the deep terrestrial subsurface.</title>
        <authorList>
            <person name="Probst A.J."/>
            <person name="Ladd B."/>
            <person name="Jarett J.K."/>
            <person name="Geller-Mcgrath D.E."/>
            <person name="Sieber C.M.K."/>
            <person name="Emerson J.B."/>
            <person name="Anantharaman K."/>
            <person name="Thomas B.C."/>
            <person name="Malmstrom R."/>
            <person name="Stieglmeier M."/>
            <person name="Klingl A."/>
            <person name="Woyke T."/>
            <person name="Ryan C.M."/>
            <person name="Banfield J.F."/>
        </authorList>
    </citation>
    <scope>NUCLEOTIDE SEQUENCE [LARGE SCALE GENOMIC DNA]</scope>
</reference>
<keyword evidence="1" id="KW-0472">Membrane</keyword>
<gene>
    <name evidence="2" type="ORF">COY87_04230</name>
</gene>
<proteinExistence type="predicted"/>
<dbReference type="AlphaFoldDB" id="A0A2M7QHL4"/>
<evidence type="ECO:0000313" key="3">
    <source>
        <dbReference type="Proteomes" id="UP000229401"/>
    </source>
</evidence>